<dbReference type="RefSeq" id="WP_200356183.1">
    <property type="nucleotide sequence ID" value="NZ_JAENIL010000024.1"/>
</dbReference>
<dbReference type="AlphaFoldDB" id="A0A934VRI1"/>
<dbReference type="Proteomes" id="UP000617628">
    <property type="component" value="Unassembled WGS sequence"/>
</dbReference>
<dbReference type="EMBL" id="JAENIL010000024">
    <property type="protein sequence ID" value="MBK1877970.1"/>
    <property type="molecule type" value="Genomic_DNA"/>
</dbReference>
<reference evidence="1" key="1">
    <citation type="submission" date="2021-01" db="EMBL/GenBank/DDBJ databases">
        <title>Modified the classification status of verrucomicrobia.</title>
        <authorList>
            <person name="Feng X."/>
        </authorList>
    </citation>
    <scope>NUCLEOTIDE SEQUENCE</scope>
    <source>
        <strain evidence="1">KCTC 13126</strain>
    </source>
</reference>
<evidence type="ECO:0000313" key="1">
    <source>
        <dbReference type="EMBL" id="MBK1877970.1"/>
    </source>
</evidence>
<proteinExistence type="predicted"/>
<evidence type="ECO:0000313" key="2">
    <source>
        <dbReference type="Proteomes" id="UP000617628"/>
    </source>
</evidence>
<comment type="caution">
    <text evidence="1">The sequence shown here is derived from an EMBL/GenBank/DDBJ whole genome shotgun (WGS) entry which is preliminary data.</text>
</comment>
<sequence length="240" mass="28143">MKKSGLNPAEKLRTLESFAFPDPREEGFKRGISDQNCLSAENQKLLGKRIQIIDQFKLIDTVPEKVQVQFETAKNLYLYAWFVYRFYPVAERQALSTLEMGLREKLDPLIPTYDKTKKQANYRNRFGDLTLAPLLRYVHDEKLVVNEDFELWWHRVKMNAKARRNRMHTEKLLNEEVDSIVFDDDDFTIEGQDKDYDYFGPLTKSLPRSRNTHSHGTSSIMPPGTIIFEITQTILNKIYS</sequence>
<name>A0A934VRI1_9BACT</name>
<gene>
    <name evidence="1" type="ORF">JIN87_13920</name>
</gene>
<accession>A0A934VRI1</accession>
<organism evidence="1 2">
    <name type="scientific">Pelagicoccus mobilis</name>
    <dbReference type="NCBI Taxonomy" id="415221"/>
    <lineage>
        <taxon>Bacteria</taxon>
        <taxon>Pseudomonadati</taxon>
        <taxon>Verrucomicrobiota</taxon>
        <taxon>Opitutia</taxon>
        <taxon>Puniceicoccales</taxon>
        <taxon>Pelagicoccaceae</taxon>
        <taxon>Pelagicoccus</taxon>
    </lineage>
</organism>
<keyword evidence="2" id="KW-1185">Reference proteome</keyword>
<protein>
    <submittedName>
        <fullName evidence="1">Uncharacterized protein</fullName>
    </submittedName>
</protein>